<dbReference type="PANTHER" id="PTHR33217">
    <property type="entry name" value="TRANSPOSASE FOR INSERTION SEQUENCE ELEMENT IS1081"/>
    <property type="match status" value="1"/>
</dbReference>
<gene>
    <name evidence="7" type="ORF">FB472_1436</name>
</gene>
<dbReference type="Proteomes" id="UP000316560">
    <property type="component" value="Unassembled WGS sequence"/>
</dbReference>
<dbReference type="InterPro" id="IPR001207">
    <property type="entry name" value="Transposase_mutator"/>
</dbReference>
<evidence type="ECO:0000256" key="2">
    <source>
        <dbReference type="ARBA" id="ARBA00010961"/>
    </source>
</evidence>
<comment type="function">
    <text evidence="1 6">Required for the transposition of the insertion element.</text>
</comment>
<proteinExistence type="inferred from homology"/>
<keyword evidence="3 6" id="KW-0815">Transposition</keyword>
<name>A0A8H2K6S3_9MICO</name>
<evidence type="ECO:0000313" key="7">
    <source>
        <dbReference type="EMBL" id="TQO19848.1"/>
    </source>
</evidence>
<evidence type="ECO:0000313" key="8">
    <source>
        <dbReference type="Proteomes" id="UP000316560"/>
    </source>
</evidence>
<keyword evidence="6" id="KW-0814">Transposable element</keyword>
<protein>
    <recommendedName>
        <fullName evidence="6">Mutator family transposase</fullName>
    </recommendedName>
</protein>
<comment type="similarity">
    <text evidence="2 6">Belongs to the transposase mutator family.</text>
</comment>
<sequence length="366" mass="41123">MVSENRSKFLTERHKHTMALDQSALLALLADLKLTHVTDRIRLATETLYQELINAEATAHIGADRFERNTDRTTQRNGTRPRLLSTTAGDLNLKIPKLRQGSFFPALLEQRRRVDQALFAVVMEAYLHGVSTRKVDDLVKALGADTGISKSEVSRICADLDGEVAAFRDRDLGETGYPYVFLDATYCKARVNHRVISQAMVVAIGVASDGRREVLGFDVGDSENEVFWTSFLRSLKARGLDGVKLVISDAHTGLKKAISTVFQGTSWQRCRVHFMRNVLSIVPRASQEVVASMIRTIFAQPDAKHVQAQFDEVIRVLTPTHSKVAQVLLDAREDILAFCGFPPKHWRQIWSTNPRRFTRSAQHLDD</sequence>
<dbReference type="Pfam" id="PF00872">
    <property type="entry name" value="Transposase_mut"/>
    <property type="match status" value="1"/>
</dbReference>
<reference evidence="7 8" key="1">
    <citation type="submission" date="2019-06" db="EMBL/GenBank/DDBJ databases">
        <title>Sequencing the genomes of 1000 actinobacteria strains.</title>
        <authorList>
            <person name="Klenk H.-P."/>
        </authorList>
    </citation>
    <scope>NUCLEOTIDE SEQUENCE [LARGE SCALE GENOMIC DNA]</scope>
    <source>
        <strain evidence="7 8">DSM 21947</strain>
    </source>
</reference>
<comment type="caution">
    <text evidence="7">The sequence shown here is derived from an EMBL/GenBank/DDBJ whole genome shotgun (WGS) entry which is preliminary data.</text>
</comment>
<keyword evidence="8" id="KW-1185">Reference proteome</keyword>
<evidence type="ECO:0000256" key="1">
    <source>
        <dbReference type="ARBA" id="ARBA00002190"/>
    </source>
</evidence>
<organism evidence="7 8">
    <name type="scientific">Rhodoglobus vestalii</name>
    <dbReference type="NCBI Taxonomy" id="193384"/>
    <lineage>
        <taxon>Bacteria</taxon>
        <taxon>Bacillati</taxon>
        <taxon>Actinomycetota</taxon>
        <taxon>Actinomycetes</taxon>
        <taxon>Micrococcales</taxon>
        <taxon>Microbacteriaceae</taxon>
        <taxon>Rhodoglobus</taxon>
    </lineage>
</organism>
<evidence type="ECO:0000256" key="6">
    <source>
        <dbReference type="RuleBase" id="RU365089"/>
    </source>
</evidence>
<accession>A0A8H2K6S3</accession>
<dbReference type="GO" id="GO:0006313">
    <property type="term" value="P:DNA transposition"/>
    <property type="evidence" value="ECO:0007669"/>
    <property type="project" value="UniProtKB-UniRule"/>
</dbReference>
<keyword evidence="4 6" id="KW-0238">DNA-binding</keyword>
<evidence type="ECO:0000256" key="4">
    <source>
        <dbReference type="ARBA" id="ARBA00023125"/>
    </source>
</evidence>
<dbReference type="GO" id="GO:0004803">
    <property type="term" value="F:transposase activity"/>
    <property type="evidence" value="ECO:0007669"/>
    <property type="project" value="UniProtKB-UniRule"/>
</dbReference>
<keyword evidence="5 6" id="KW-0233">DNA recombination</keyword>
<dbReference type="GO" id="GO:0003677">
    <property type="term" value="F:DNA binding"/>
    <property type="evidence" value="ECO:0007669"/>
    <property type="project" value="UniProtKB-UniRule"/>
</dbReference>
<dbReference type="AlphaFoldDB" id="A0A8H2K6S3"/>
<dbReference type="EMBL" id="VFRA01000001">
    <property type="protein sequence ID" value="TQO19848.1"/>
    <property type="molecule type" value="Genomic_DNA"/>
</dbReference>
<evidence type="ECO:0000256" key="3">
    <source>
        <dbReference type="ARBA" id="ARBA00022578"/>
    </source>
</evidence>
<evidence type="ECO:0000256" key="5">
    <source>
        <dbReference type="ARBA" id="ARBA00023172"/>
    </source>
</evidence>
<dbReference type="PANTHER" id="PTHR33217:SF7">
    <property type="entry name" value="TRANSPOSASE FOR INSERTION SEQUENCE ELEMENT IS1081"/>
    <property type="match status" value="1"/>
</dbReference>
<dbReference type="NCBIfam" id="NF033543">
    <property type="entry name" value="transpos_IS256"/>
    <property type="match status" value="1"/>
</dbReference>